<evidence type="ECO:0000256" key="4">
    <source>
        <dbReference type="ARBA" id="ARBA00022989"/>
    </source>
</evidence>
<accession>A0A0D2HEW2</accession>
<dbReference type="GO" id="GO:0016020">
    <property type="term" value="C:membrane"/>
    <property type="evidence" value="ECO:0007669"/>
    <property type="project" value="UniProtKB-SubCell"/>
</dbReference>
<keyword evidence="5 6" id="KW-0472">Membrane</keyword>
<feature type="transmembrane region" description="Helical" evidence="6">
    <location>
        <begin position="358"/>
        <end position="380"/>
    </location>
</feature>
<feature type="transmembrane region" description="Helical" evidence="6">
    <location>
        <begin position="392"/>
        <end position="413"/>
    </location>
</feature>
<feature type="transmembrane region" description="Helical" evidence="6">
    <location>
        <begin position="139"/>
        <end position="161"/>
    </location>
</feature>
<dbReference type="SUPFAM" id="SSF103473">
    <property type="entry name" value="MFS general substrate transporter"/>
    <property type="match status" value="1"/>
</dbReference>
<dbReference type="InterPro" id="IPR020846">
    <property type="entry name" value="MFS_dom"/>
</dbReference>
<dbReference type="OrthoDB" id="2985014at2759"/>
<feature type="transmembrane region" description="Helical" evidence="6">
    <location>
        <begin position="113"/>
        <end position="133"/>
    </location>
</feature>
<dbReference type="Pfam" id="PF07690">
    <property type="entry name" value="MFS_1"/>
    <property type="match status" value="1"/>
</dbReference>
<evidence type="ECO:0000313" key="8">
    <source>
        <dbReference type="EMBL" id="KIX09213.1"/>
    </source>
</evidence>
<keyword evidence="2" id="KW-0813">Transport</keyword>
<evidence type="ECO:0000256" key="5">
    <source>
        <dbReference type="ARBA" id="ARBA00023136"/>
    </source>
</evidence>
<feature type="transmembrane region" description="Helical" evidence="6">
    <location>
        <begin position="207"/>
        <end position="230"/>
    </location>
</feature>
<feature type="transmembrane region" description="Helical" evidence="6">
    <location>
        <begin position="84"/>
        <end position="106"/>
    </location>
</feature>
<dbReference type="FunFam" id="1.20.1250.20:FF:000057">
    <property type="entry name" value="MFS general substrate transporter"/>
    <property type="match status" value="1"/>
</dbReference>
<dbReference type="AlphaFoldDB" id="A0A0D2HEW2"/>
<feature type="transmembrane region" description="Helical" evidence="6">
    <location>
        <begin position="173"/>
        <end position="195"/>
    </location>
</feature>
<evidence type="ECO:0000256" key="2">
    <source>
        <dbReference type="ARBA" id="ARBA00022448"/>
    </source>
</evidence>
<organism evidence="8 9">
    <name type="scientific">Rhinocladiella mackenziei CBS 650.93</name>
    <dbReference type="NCBI Taxonomy" id="1442369"/>
    <lineage>
        <taxon>Eukaryota</taxon>
        <taxon>Fungi</taxon>
        <taxon>Dikarya</taxon>
        <taxon>Ascomycota</taxon>
        <taxon>Pezizomycotina</taxon>
        <taxon>Eurotiomycetes</taxon>
        <taxon>Chaetothyriomycetidae</taxon>
        <taxon>Chaetothyriales</taxon>
        <taxon>Herpotrichiellaceae</taxon>
        <taxon>Rhinocladiella</taxon>
    </lineage>
</organism>
<dbReference type="InterPro" id="IPR011701">
    <property type="entry name" value="MFS"/>
</dbReference>
<evidence type="ECO:0000256" key="3">
    <source>
        <dbReference type="ARBA" id="ARBA00022692"/>
    </source>
</evidence>
<evidence type="ECO:0000259" key="7">
    <source>
        <dbReference type="PROSITE" id="PS50850"/>
    </source>
</evidence>
<dbReference type="STRING" id="1442369.A0A0D2HEW2"/>
<dbReference type="RefSeq" id="XP_013276349.1">
    <property type="nucleotide sequence ID" value="XM_013420895.1"/>
</dbReference>
<keyword evidence="9" id="KW-1185">Reference proteome</keyword>
<comment type="subcellular location">
    <subcellularLocation>
        <location evidence="1">Membrane</location>
        <topology evidence="1">Multi-pass membrane protein</topology>
    </subcellularLocation>
</comment>
<sequence>MTNEEATKLPPLQHVEETIKADLELKDTLTTQAIEIDPKAEKKLRFGRRRCCCEILIALEDRSNLGNARVAGMYDDLKLDDQDYYHAVVTFQVGYLIAGTPSNMILVRVRPSLYIPMLMILWGTCATCLGAIQTKGQLWAVRFLLGITEAGFAPGVFFLISAWYRKEEQSKRFIIFLSASILSGAFGGIIAGIIAKNLDGAQGIAGWRWLFIIEGVLTVAIAFIAPFFLLNFPATSNRLTLEEKDTRAASKLSHWRAFLSAVLNWRLYFLAVPYMQLVGSSALAYFYPYLIQGLGYTAIDAQFMTAPLYVVALAISIPLSILADKYSTARSLFVSAIMLTGGIFCGLAMGIQTYVPCYVFLCFINSAIWAGSPIALSYASSSLGPVDTETRAISLGIINGLSQLAQVYGSALFPSADAPAYYKGFGTYTGLCVLGATVSGIGHFLLQKYPYRADFE</sequence>
<name>A0A0D2HEW2_9EURO</name>
<dbReference type="HOGENOM" id="CLU_001265_0_6_1"/>
<feature type="transmembrane region" description="Helical" evidence="6">
    <location>
        <begin position="332"/>
        <end position="352"/>
    </location>
</feature>
<feature type="transmembrane region" description="Helical" evidence="6">
    <location>
        <begin position="425"/>
        <end position="446"/>
    </location>
</feature>
<dbReference type="PANTHER" id="PTHR43791:SF38">
    <property type="entry name" value="MAJOR FACILITATOR SUPERFAMILY (MFS) PROFILE DOMAIN-CONTAINING PROTEIN"/>
    <property type="match status" value="1"/>
</dbReference>
<dbReference type="InterPro" id="IPR036259">
    <property type="entry name" value="MFS_trans_sf"/>
</dbReference>
<dbReference type="Gene3D" id="1.20.1250.20">
    <property type="entry name" value="MFS general substrate transporter like domains"/>
    <property type="match status" value="2"/>
</dbReference>
<keyword evidence="4 6" id="KW-1133">Transmembrane helix</keyword>
<feature type="transmembrane region" description="Helical" evidence="6">
    <location>
        <begin position="306"/>
        <end position="323"/>
    </location>
</feature>
<dbReference type="VEuPathDB" id="FungiDB:Z518_00292"/>
<dbReference type="GO" id="GO:0022857">
    <property type="term" value="F:transmembrane transporter activity"/>
    <property type="evidence" value="ECO:0007669"/>
    <property type="project" value="InterPro"/>
</dbReference>
<dbReference type="PANTHER" id="PTHR43791">
    <property type="entry name" value="PERMEASE-RELATED"/>
    <property type="match status" value="1"/>
</dbReference>
<gene>
    <name evidence="8" type="ORF">Z518_00292</name>
</gene>
<protein>
    <recommendedName>
        <fullName evidence="7">Major facilitator superfamily (MFS) profile domain-containing protein</fullName>
    </recommendedName>
</protein>
<proteinExistence type="predicted"/>
<reference evidence="8 9" key="1">
    <citation type="submission" date="2015-01" db="EMBL/GenBank/DDBJ databases">
        <title>The Genome Sequence of Rhinocladiella mackenzie CBS 650.93.</title>
        <authorList>
            <consortium name="The Broad Institute Genomics Platform"/>
            <person name="Cuomo C."/>
            <person name="de Hoog S."/>
            <person name="Gorbushina A."/>
            <person name="Stielow B."/>
            <person name="Teixiera M."/>
            <person name="Abouelleil A."/>
            <person name="Chapman S.B."/>
            <person name="Priest M."/>
            <person name="Young S.K."/>
            <person name="Wortman J."/>
            <person name="Nusbaum C."/>
            <person name="Birren B."/>
        </authorList>
    </citation>
    <scope>NUCLEOTIDE SEQUENCE [LARGE SCALE GENOMIC DNA]</scope>
    <source>
        <strain evidence="8 9">CBS 650.93</strain>
    </source>
</reference>
<keyword evidence="3 6" id="KW-0812">Transmembrane</keyword>
<feature type="domain" description="Major facilitator superfamily (MFS) profile" evidence="7">
    <location>
        <begin position="1"/>
        <end position="454"/>
    </location>
</feature>
<feature type="transmembrane region" description="Helical" evidence="6">
    <location>
        <begin position="265"/>
        <end position="286"/>
    </location>
</feature>
<dbReference type="GeneID" id="25288363"/>
<dbReference type="EMBL" id="KN847475">
    <property type="protein sequence ID" value="KIX09213.1"/>
    <property type="molecule type" value="Genomic_DNA"/>
</dbReference>
<dbReference type="Proteomes" id="UP000053617">
    <property type="component" value="Unassembled WGS sequence"/>
</dbReference>
<evidence type="ECO:0000256" key="6">
    <source>
        <dbReference type="SAM" id="Phobius"/>
    </source>
</evidence>
<dbReference type="PROSITE" id="PS50850">
    <property type="entry name" value="MFS"/>
    <property type="match status" value="1"/>
</dbReference>
<evidence type="ECO:0000256" key="1">
    <source>
        <dbReference type="ARBA" id="ARBA00004141"/>
    </source>
</evidence>
<evidence type="ECO:0000313" key="9">
    <source>
        <dbReference type="Proteomes" id="UP000053617"/>
    </source>
</evidence>